<proteinExistence type="predicted"/>
<name>A0ABU4NR29_9ACTN</name>
<protein>
    <submittedName>
        <fullName evidence="1">Uncharacterized protein</fullName>
    </submittedName>
</protein>
<gene>
    <name evidence="1" type="ORF">PV662_36485</name>
</gene>
<keyword evidence="2" id="KW-1185">Reference proteome</keyword>
<evidence type="ECO:0000313" key="1">
    <source>
        <dbReference type="EMBL" id="MDX3705146.1"/>
    </source>
</evidence>
<dbReference type="EMBL" id="JARAYU010000018">
    <property type="protein sequence ID" value="MDX3705146.1"/>
    <property type="molecule type" value="Genomic_DNA"/>
</dbReference>
<dbReference type="Proteomes" id="UP001271274">
    <property type="component" value="Unassembled WGS sequence"/>
</dbReference>
<organism evidence="1 2">
    <name type="scientific">Streptomyces europaeiscabiei</name>
    <dbReference type="NCBI Taxonomy" id="146819"/>
    <lineage>
        <taxon>Bacteria</taxon>
        <taxon>Bacillati</taxon>
        <taxon>Actinomycetota</taxon>
        <taxon>Actinomycetes</taxon>
        <taxon>Kitasatosporales</taxon>
        <taxon>Streptomycetaceae</taxon>
        <taxon>Streptomyces</taxon>
    </lineage>
</organism>
<dbReference type="RefSeq" id="WP_086748236.1">
    <property type="nucleotide sequence ID" value="NZ_CP107844.1"/>
</dbReference>
<comment type="caution">
    <text evidence="1">The sequence shown here is derived from an EMBL/GenBank/DDBJ whole genome shotgun (WGS) entry which is preliminary data.</text>
</comment>
<sequence length="60" mass="6796">MRPCIRIALEHSAELTRNNRLVDALALGEAALSEATDDERAEIRQWLTDHTRDFTGEDDS</sequence>
<accession>A0ABU4NR29</accession>
<reference evidence="1 2" key="1">
    <citation type="journal article" date="2023" name="Microb. Genom.">
        <title>Mesoterricola silvestris gen. nov., sp. nov., Mesoterricola sediminis sp. nov., Geothrix oryzae sp. nov., Geothrix edaphica sp. nov., Geothrix rubra sp. nov., and Geothrix limicola sp. nov., six novel members of Acidobacteriota isolated from soils.</title>
        <authorList>
            <person name="Weisberg A.J."/>
            <person name="Pearce E."/>
            <person name="Kramer C.G."/>
            <person name="Chang J.H."/>
            <person name="Clarke C.R."/>
        </authorList>
    </citation>
    <scope>NUCLEOTIDE SEQUENCE [LARGE SCALE GENOMIC DNA]</scope>
    <source>
        <strain evidence="1 2">ID09-01A</strain>
    </source>
</reference>
<evidence type="ECO:0000313" key="2">
    <source>
        <dbReference type="Proteomes" id="UP001271274"/>
    </source>
</evidence>